<evidence type="ECO:0000256" key="6">
    <source>
        <dbReference type="ARBA" id="ARBA00022990"/>
    </source>
</evidence>
<dbReference type="GO" id="GO:0006749">
    <property type="term" value="P:glutathione metabolic process"/>
    <property type="evidence" value="ECO:0007669"/>
    <property type="project" value="InterPro"/>
</dbReference>
<dbReference type="InterPro" id="IPR051682">
    <property type="entry name" value="Mito_Persulfide_Diox"/>
</dbReference>
<keyword evidence="5" id="KW-0223">Dioxygenase</keyword>
<dbReference type="InterPro" id="IPR001279">
    <property type="entry name" value="Metallo-B-lactamas"/>
</dbReference>
<accession>A0A557S9I5</accession>
<evidence type="ECO:0000256" key="3">
    <source>
        <dbReference type="ARBA" id="ARBA00022723"/>
    </source>
</evidence>
<dbReference type="Gene3D" id="3.60.15.10">
    <property type="entry name" value="Ribonuclease Z/Hydroxyacylglutathione hydrolase-like"/>
    <property type="match status" value="1"/>
</dbReference>
<keyword evidence="6" id="KW-0007">Acetylation</keyword>
<reference evidence="10 11" key="1">
    <citation type="submission" date="2019-07" db="EMBL/GenBank/DDBJ databases">
        <title>The pathways for chlorine oxyanion respiration interact through the shared metabolite chlorate.</title>
        <authorList>
            <person name="Barnum T.P."/>
            <person name="Cheng Y."/>
            <person name="Hill K.A."/>
            <person name="Lucas L.N."/>
            <person name="Carlson H.K."/>
            <person name="Coates J.D."/>
        </authorList>
    </citation>
    <scope>NUCLEOTIDE SEQUENCE [LARGE SCALE GENOMIC DNA]</scope>
    <source>
        <strain evidence="10 11">BK-1</strain>
    </source>
</reference>
<proteinExistence type="inferred from homology"/>
<protein>
    <submittedName>
        <fullName evidence="10">MBL fold metallo-hydrolase</fullName>
    </submittedName>
</protein>
<dbReference type="RefSeq" id="WP_144359110.1">
    <property type="nucleotide sequence ID" value="NZ_VMNH01000012.1"/>
</dbReference>
<dbReference type="Proteomes" id="UP000316649">
    <property type="component" value="Unassembled WGS sequence"/>
</dbReference>
<dbReference type="GO" id="GO:0016787">
    <property type="term" value="F:hydrolase activity"/>
    <property type="evidence" value="ECO:0007669"/>
    <property type="project" value="UniProtKB-KW"/>
</dbReference>
<dbReference type="AlphaFoldDB" id="A0A557S9I5"/>
<evidence type="ECO:0000256" key="4">
    <source>
        <dbReference type="ARBA" id="ARBA00022946"/>
    </source>
</evidence>
<dbReference type="EMBL" id="VMNH01000012">
    <property type="protein sequence ID" value="TVO74092.1"/>
    <property type="molecule type" value="Genomic_DNA"/>
</dbReference>
<dbReference type="Pfam" id="PF00753">
    <property type="entry name" value="Lactamase_B"/>
    <property type="match status" value="1"/>
</dbReference>
<dbReference type="GO" id="GO:0046872">
    <property type="term" value="F:metal ion binding"/>
    <property type="evidence" value="ECO:0007669"/>
    <property type="project" value="UniProtKB-KW"/>
</dbReference>
<dbReference type="SUPFAM" id="SSF56281">
    <property type="entry name" value="Metallo-hydrolase/oxidoreductase"/>
    <property type="match status" value="1"/>
</dbReference>
<evidence type="ECO:0000313" key="10">
    <source>
        <dbReference type="EMBL" id="TVO74092.1"/>
    </source>
</evidence>
<keyword evidence="8" id="KW-0408">Iron</keyword>
<keyword evidence="4" id="KW-0809">Transit peptide</keyword>
<dbReference type="SMART" id="SM00849">
    <property type="entry name" value="Lactamase_B"/>
    <property type="match status" value="1"/>
</dbReference>
<comment type="cofactor">
    <cofactor evidence="1">
        <name>Fe(2+)</name>
        <dbReference type="ChEBI" id="CHEBI:29033"/>
    </cofactor>
</comment>
<keyword evidence="10" id="KW-0378">Hydrolase</keyword>
<dbReference type="OrthoDB" id="9784009at2"/>
<keyword evidence="7" id="KW-0560">Oxidoreductase</keyword>
<evidence type="ECO:0000256" key="7">
    <source>
        <dbReference type="ARBA" id="ARBA00023002"/>
    </source>
</evidence>
<keyword evidence="3" id="KW-0479">Metal-binding</keyword>
<comment type="caution">
    <text evidence="10">The sequence shown here is derived from an EMBL/GenBank/DDBJ whole genome shotgun (WGS) entry which is preliminary data.</text>
</comment>
<organism evidence="10 11">
    <name type="scientific">Sedimenticola selenatireducens</name>
    <dbReference type="NCBI Taxonomy" id="191960"/>
    <lineage>
        <taxon>Bacteria</taxon>
        <taxon>Pseudomonadati</taxon>
        <taxon>Pseudomonadota</taxon>
        <taxon>Gammaproteobacteria</taxon>
        <taxon>Chromatiales</taxon>
        <taxon>Sedimenticolaceae</taxon>
        <taxon>Sedimenticola</taxon>
    </lineage>
</organism>
<sequence length="242" mass="26618">MQLRQLFDKDSSTYSYLLWDLVTHEAVMIDPVQEQSARDIKLIEELGLTLLYSLETHIHADHITGGGLLRERFGCQVGVHENALATCADRALKEGDQLRFGESSLTVLHTPGHTNTDISYLAEDCLFTGDTLLIRGSGRTDFQSGDAGMAYDSITQKLFVMPDDLIVYPAHDYSGQTATTIGEEKKYNPRLAGNQTREGYVKLMNGLVLDKPAKIDLAVPGNQRCGINATEGLINQAGEIQS</sequence>
<keyword evidence="11" id="KW-1185">Reference proteome</keyword>
<dbReference type="PANTHER" id="PTHR43084">
    <property type="entry name" value="PERSULFIDE DIOXYGENASE ETHE1"/>
    <property type="match status" value="1"/>
</dbReference>
<dbReference type="GO" id="GO:0070813">
    <property type="term" value="P:hydrogen sulfide metabolic process"/>
    <property type="evidence" value="ECO:0007669"/>
    <property type="project" value="TreeGrafter"/>
</dbReference>
<dbReference type="FunFam" id="3.60.15.10:FF:000013">
    <property type="entry name" value="Persulfide dioxygenase ETHE1, mitochondrial"/>
    <property type="match status" value="1"/>
</dbReference>
<gene>
    <name evidence="10" type="ORF">FHP88_10885</name>
</gene>
<feature type="domain" description="Metallo-beta-lactamase" evidence="9">
    <location>
        <begin position="12"/>
        <end position="171"/>
    </location>
</feature>
<dbReference type="CDD" id="cd07724">
    <property type="entry name" value="POD-like_MBL-fold"/>
    <property type="match status" value="1"/>
</dbReference>
<evidence type="ECO:0000256" key="1">
    <source>
        <dbReference type="ARBA" id="ARBA00001954"/>
    </source>
</evidence>
<evidence type="ECO:0000256" key="8">
    <source>
        <dbReference type="ARBA" id="ARBA00023004"/>
    </source>
</evidence>
<dbReference type="GO" id="GO:0050313">
    <property type="term" value="F:sulfur dioxygenase activity"/>
    <property type="evidence" value="ECO:0007669"/>
    <property type="project" value="InterPro"/>
</dbReference>
<evidence type="ECO:0000256" key="5">
    <source>
        <dbReference type="ARBA" id="ARBA00022964"/>
    </source>
</evidence>
<name>A0A557S9I5_9GAMM</name>
<evidence type="ECO:0000256" key="2">
    <source>
        <dbReference type="ARBA" id="ARBA00006759"/>
    </source>
</evidence>
<evidence type="ECO:0000313" key="11">
    <source>
        <dbReference type="Proteomes" id="UP000316649"/>
    </source>
</evidence>
<dbReference type="PANTHER" id="PTHR43084:SF1">
    <property type="entry name" value="PERSULFIDE DIOXYGENASE ETHE1, MITOCHONDRIAL"/>
    <property type="match status" value="1"/>
</dbReference>
<dbReference type="InterPro" id="IPR044528">
    <property type="entry name" value="POD-like_MBL-fold"/>
</dbReference>
<evidence type="ECO:0000259" key="9">
    <source>
        <dbReference type="SMART" id="SM00849"/>
    </source>
</evidence>
<dbReference type="InterPro" id="IPR036866">
    <property type="entry name" value="RibonucZ/Hydroxyglut_hydro"/>
</dbReference>
<comment type="similarity">
    <text evidence="2">Belongs to the metallo-beta-lactamase superfamily. Glyoxalase II family.</text>
</comment>